<proteinExistence type="predicted"/>
<evidence type="ECO:0000313" key="1">
    <source>
        <dbReference type="EMBL" id="JAE35008.1"/>
    </source>
</evidence>
<name>A0A0A9HQ31_ARUDO</name>
<accession>A0A0A9HQ31</accession>
<reference evidence="1" key="1">
    <citation type="submission" date="2014-09" db="EMBL/GenBank/DDBJ databases">
        <authorList>
            <person name="Magalhaes I.L.F."/>
            <person name="Oliveira U."/>
            <person name="Santos F.R."/>
            <person name="Vidigal T.H.D.A."/>
            <person name="Brescovit A.D."/>
            <person name="Santos A.J."/>
        </authorList>
    </citation>
    <scope>NUCLEOTIDE SEQUENCE</scope>
    <source>
        <tissue evidence="1">Shoot tissue taken approximately 20 cm above the soil surface</tissue>
    </source>
</reference>
<sequence length="34" mass="3642">MWRAAGQAAVASLAAAASSPSASWRSCFLRWVFQ</sequence>
<reference evidence="1" key="2">
    <citation type="journal article" date="2015" name="Data Brief">
        <title>Shoot transcriptome of the giant reed, Arundo donax.</title>
        <authorList>
            <person name="Barrero R.A."/>
            <person name="Guerrero F.D."/>
            <person name="Moolhuijzen P."/>
            <person name="Goolsby J.A."/>
            <person name="Tidwell J."/>
            <person name="Bellgard S.E."/>
            <person name="Bellgard M.I."/>
        </authorList>
    </citation>
    <scope>NUCLEOTIDE SEQUENCE</scope>
    <source>
        <tissue evidence="1">Shoot tissue taken approximately 20 cm above the soil surface</tissue>
    </source>
</reference>
<dbReference type="AlphaFoldDB" id="A0A0A9HQ31"/>
<organism evidence="1">
    <name type="scientific">Arundo donax</name>
    <name type="common">Giant reed</name>
    <name type="synonym">Donax arundinaceus</name>
    <dbReference type="NCBI Taxonomy" id="35708"/>
    <lineage>
        <taxon>Eukaryota</taxon>
        <taxon>Viridiplantae</taxon>
        <taxon>Streptophyta</taxon>
        <taxon>Embryophyta</taxon>
        <taxon>Tracheophyta</taxon>
        <taxon>Spermatophyta</taxon>
        <taxon>Magnoliopsida</taxon>
        <taxon>Liliopsida</taxon>
        <taxon>Poales</taxon>
        <taxon>Poaceae</taxon>
        <taxon>PACMAD clade</taxon>
        <taxon>Arundinoideae</taxon>
        <taxon>Arundineae</taxon>
        <taxon>Arundo</taxon>
    </lineage>
</organism>
<dbReference type="EMBL" id="GBRH01162888">
    <property type="protein sequence ID" value="JAE35008.1"/>
    <property type="molecule type" value="Transcribed_RNA"/>
</dbReference>
<protein>
    <submittedName>
        <fullName evidence="1">Uncharacterized protein</fullName>
    </submittedName>
</protein>